<protein>
    <submittedName>
        <fullName evidence="1">Uncharacterized protein</fullName>
    </submittedName>
</protein>
<proteinExistence type="predicted"/>
<name>A0ACB9FXF8_9ASTR</name>
<accession>A0ACB9FXF8</accession>
<evidence type="ECO:0000313" key="1">
    <source>
        <dbReference type="EMBL" id="KAI3775641.1"/>
    </source>
</evidence>
<dbReference type="EMBL" id="CM042033">
    <property type="protein sequence ID" value="KAI3775641.1"/>
    <property type="molecule type" value="Genomic_DNA"/>
</dbReference>
<dbReference type="Proteomes" id="UP001056120">
    <property type="component" value="Linkage Group LG16"/>
</dbReference>
<sequence>MDTSFMEHVNKEKPFESRFFEPPESGDVELLEEETNDITNTTPCDGKEDTTPRLSQGLTRLIEEQGVNRYKLRSDDDSGKGAIRHHATKSKILKPDRGRRKKQSEPGDKENRPINMPSTPEEEPLSGYAVGDVNIADRSNDGDIMQNSLHGDVPEPSDPSETHPCMQVSNGDEELHPGRHTSVGMTMNEKITLNMEDPGDSILNNMLTQTVCDEVLVEGEEQEVSSDQNTKYQNSIHMDYPKVDIGGERNSVEEWARIVNRNNECLEKENYLGIEETRKRIQSAWSQDIEGVTTTFCYNNNLTTMGLKNWLGSHTSMGRVGKRKMRNHTGQKQLLIETGEEDYDLQVGTAGMRKKKKNTMSRQEMQEPQNQGDIKERINSKDTHAEGIARKFWRIWSSRNRKPEKNMSKNTYQFRQDFIPTMITHDPILIKEFNLGKGKEKEVHVPAQGKLSFRNNTALRKLQEKEARLLEIAKNINTTSANSKLINSITGLARSRITRNVMLGGKPMDIPESSRANERTNPSIDNQKQTEEHGGQGMYKPSGTIGNNSVKDTQRKGTRNVTVTETSNRFMLLDEEGNELESGFRWASYVREEESEFDDSNAAVHSQNGDEVDSETDATASFMKDDHSYRNSAPSDGVTVVDGVEQVQMDFDIVQAENIGSKINGS</sequence>
<comment type="caution">
    <text evidence="1">The sequence shown here is derived from an EMBL/GenBank/DDBJ whole genome shotgun (WGS) entry which is preliminary data.</text>
</comment>
<keyword evidence="2" id="KW-1185">Reference proteome</keyword>
<gene>
    <name evidence="1" type="ORF">L1987_50223</name>
</gene>
<evidence type="ECO:0000313" key="2">
    <source>
        <dbReference type="Proteomes" id="UP001056120"/>
    </source>
</evidence>
<reference evidence="2" key="1">
    <citation type="journal article" date="2022" name="Mol. Ecol. Resour.">
        <title>The genomes of chicory, endive, great burdock and yacon provide insights into Asteraceae palaeo-polyploidization history and plant inulin production.</title>
        <authorList>
            <person name="Fan W."/>
            <person name="Wang S."/>
            <person name="Wang H."/>
            <person name="Wang A."/>
            <person name="Jiang F."/>
            <person name="Liu H."/>
            <person name="Zhao H."/>
            <person name="Xu D."/>
            <person name="Zhang Y."/>
        </authorList>
    </citation>
    <scope>NUCLEOTIDE SEQUENCE [LARGE SCALE GENOMIC DNA]</scope>
    <source>
        <strain evidence="2">cv. Yunnan</strain>
    </source>
</reference>
<reference evidence="1 2" key="2">
    <citation type="journal article" date="2022" name="Mol. Ecol. Resour.">
        <title>The genomes of chicory, endive, great burdock and yacon provide insights into Asteraceae paleo-polyploidization history and plant inulin production.</title>
        <authorList>
            <person name="Fan W."/>
            <person name="Wang S."/>
            <person name="Wang H."/>
            <person name="Wang A."/>
            <person name="Jiang F."/>
            <person name="Liu H."/>
            <person name="Zhao H."/>
            <person name="Xu D."/>
            <person name="Zhang Y."/>
        </authorList>
    </citation>
    <scope>NUCLEOTIDE SEQUENCE [LARGE SCALE GENOMIC DNA]</scope>
    <source>
        <strain evidence="2">cv. Yunnan</strain>
        <tissue evidence="1">Leaves</tissue>
    </source>
</reference>
<organism evidence="1 2">
    <name type="scientific">Smallanthus sonchifolius</name>
    <dbReference type="NCBI Taxonomy" id="185202"/>
    <lineage>
        <taxon>Eukaryota</taxon>
        <taxon>Viridiplantae</taxon>
        <taxon>Streptophyta</taxon>
        <taxon>Embryophyta</taxon>
        <taxon>Tracheophyta</taxon>
        <taxon>Spermatophyta</taxon>
        <taxon>Magnoliopsida</taxon>
        <taxon>eudicotyledons</taxon>
        <taxon>Gunneridae</taxon>
        <taxon>Pentapetalae</taxon>
        <taxon>asterids</taxon>
        <taxon>campanulids</taxon>
        <taxon>Asterales</taxon>
        <taxon>Asteraceae</taxon>
        <taxon>Asteroideae</taxon>
        <taxon>Heliantheae alliance</taxon>
        <taxon>Millerieae</taxon>
        <taxon>Smallanthus</taxon>
    </lineage>
</organism>